<dbReference type="InterPro" id="IPR050736">
    <property type="entry name" value="Sensor_HK_Regulatory"/>
</dbReference>
<keyword evidence="10" id="KW-1185">Reference proteome</keyword>
<dbReference type="RefSeq" id="WP_190939439.1">
    <property type="nucleotide sequence ID" value="NZ_JACJSI010000005.1"/>
</dbReference>
<dbReference type="InterPro" id="IPR005467">
    <property type="entry name" value="His_kinase_dom"/>
</dbReference>
<evidence type="ECO:0000256" key="4">
    <source>
        <dbReference type="ARBA" id="ARBA00022679"/>
    </source>
</evidence>
<feature type="transmembrane region" description="Helical" evidence="7">
    <location>
        <begin position="12"/>
        <end position="32"/>
    </location>
</feature>
<dbReference type="PANTHER" id="PTHR43711:SF1">
    <property type="entry name" value="HISTIDINE KINASE 1"/>
    <property type="match status" value="1"/>
</dbReference>
<protein>
    <recommendedName>
        <fullName evidence="2">histidine kinase</fullName>
        <ecNumber evidence="2">2.7.13.3</ecNumber>
    </recommendedName>
</protein>
<organism evidence="9 10">
    <name type="scientific">Nostoc flagelliforme FACHB-838</name>
    <dbReference type="NCBI Taxonomy" id="2692904"/>
    <lineage>
        <taxon>Bacteria</taxon>
        <taxon>Bacillati</taxon>
        <taxon>Cyanobacteriota</taxon>
        <taxon>Cyanophyceae</taxon>
        <taxon>Nostocales</taxon>
        <taxon>Nostocaceae</taxon>
        <taxon>Nostoc</taxon>
    </lineage>
</organism>
<dbReference type="Proteomes" id="UP000623440">
    <property type="component" value="Unassembled WGS sequence"/>
</dbReference>
<evidence type="ECO:0000256" key="2">
    <source>
        <dbReference type="ARBA" id="ARBA00012438"/>
    </source>
</evidence>
<dbReference type="InterPro" id="IPR003594">
    <property type="entry name" value="HATPase_dom"/>
</dbReference>
<accession>A0ABR8DH00</accession>
<proteinExistence type="predicted"/>
<dbReference type="InterPro" id="IPR003661">
    <property type="entry name" value="HisK_dim/P_dom"/>
</dbReference>
<evidence type="ECO:0000256" key="5">
    <source>
        <dbReference type="ARBA" id="ARBA00022777"/>
    </source>
</evidence>
<evidence type="ECO:0000256" key="1">
    <source>
        <dbReference type="ARBA" id="ARBA00000085"/>
    </source>
</evidence>
<evidence type="ECO:0000313" key="10">
    <source>
        <dbReference type="Proteomes" id="UP000623440"/>
    </source>
</evidence>
<evidence type="ECO:0000256" key="6">
    <source>
        <dbReference type="ARBA" id="ARBA00023012"/>
    </source>
</evidence>
<dbReference type="SMART" id="SM00387">
    <property type="entry name" value="HATPase_c"/>
    <property type="match status" value="1"/>
</dbReference>
<dbReference type="Gene3D" id="1.10.287.130">
    <property type="match status" value="1"/>
</dbReference>
<keyword evidence="5 9" id="KW-0418">Kinase</keyword>
<evidence type="ECO:0000256" key="7">
    <source>
        <dbReference type="SAM" id="Phobius"/>
    </source>
</evidence>
<dbReference type="SMART" id="SM00388">
    <property type="entry name" value="HisKA"/>
    <property type="match status" value="1"/>
</dbReference>
<dbReference type="EMBL" id="JACJSI010000005">
    <property type="protein sequence ID" value="MBD2528802.1"/>
    <property type="molecule type" value="Genomic_DNA"/>
</dbReference>
<feature type="transmembrane region" description="Helical" evidence="7">
    <location>
        <begin position="183"/>
        <end position="205"/>
    </location>
</feature>
<dbReference type="Pfam" id="PF00512">
    <property type="entry name" value="HisKA"/>
    <property type="match status" value="1"/>
</dbReference>
<keyword evidence="7" id="KW-0812">Transmembrane</keyword>
<keyword evidence="6" id="KW-0902">Two-component regulatory system</keyword>
<dbReference type="GO" id="GO:0016301">
    <property type="term" value="F:kinase activity"/>
    <property type="evidence" value="ECO:0007669"/>
    <property type="project" value="UniProtKB-KW"/>
</dbReference>
<gene>
    <name evidence="9" type="ORF">H6G97_04170</name>
</gene>
<dbReference type="InterPro" id="IPR004358">
    <property type="entry name" value="Sig_transdc_His_kin-like_C"/>
</dbReference>
<comment type="catalytic activity">
    <reaction evidence="1">
        <text>ATP + protein L-histidine = ADP + protein N-phospho-L-histidine.</text>
        <dbReference type="EC" id="2.7.13.3"/>
    </reaction>
</comment>
<keyword evidence="4" id="KW-0808">Transferase</keyword>
<evidence type="ECO:0000259" key="8">
    <source>
        <dbReference type="PROSITE" id="PS50109"/>
    </source>
</evidence>
<name>A0ABR8DH00_9NOSO</name>
<dbReference type="CDD" id="cd00082">
    <property type="entry name" value="HisKA"/>
    <property type="match status" value="1"/>
</dbReference>
<dbReference type="SUPFAM" id="SSF55874">
    <property type="entry name" value="ATPase domain of HSP90 chaperone/DNA topoisomerase II/histidine kinase"/>
    <property type="match status" value="1"/>
</dbReference>
<dbReference type="InterPro" id="IPR036890">
    <property type="entry name" value="HATPase_C_sf"/>
</dbReference>
<dbReference type="Gene3D" id="3.30.565.10">
    <property type="entry name" value="Histidine kinase-like ATPase, C-terminal domain"/>
    <property type="match status" value="1"/>
</dbReference>
<comment type="caution">
    <text evidence="9">The sequence shown here is derived from an EMBL/GenBank/DDBJ whole genome shotgun (WGS) entry which is preliminary data.</text>
</comment>
<dbReference type="Pfam" id="PF02518">
    <property type="entry name" value="HATPase_c"/>
    <property type="match status" value="1"/>
</dbReference>
<feature type="domain" description="Histidine kinase" evidence="8">
    <location>
        <begin position="226"/>
        <end position="482"/>
    </location>
</feature>
<evidence type="ECO:0000256" key="3">
    <source>
        <dbReference type="ARBA" id="ARBA00022553"/>
    </source>
</evidence>
<dbReference type="InterPro" id="IPR036097">
    <property type="entry name" value="HisK_dim/P_sf"/>
</dbReference>
<evidence type="ECO:0000313" key="9">
    <source>
        <dbReference type="EMBL" id="MBD2528802.1"/>
    </source>
</evidence>
<dbReference type="SUPFAM" id="SSF47384">
    <property type="entry name" value="Homodimeric domain of signal transducing histidine kinase"/>
    <property type="match status" value="1"/>
</dbReference>
<dbReference type="PANTHER" id="PTHR43711">
    <property type="entry name" value="TWO-COMPONENT HISTIDINE KINASE"/>
    <property type="match status" value="1"/>
</dbReference>
<reference evidence="9 10" key="1">
    <citation type="journal article" date="2020" name="ISME J.">
        <title>Comparative genomics reveals insights into cyanobacterial evolution and habitat adaptation.</title>
        <authorList>
            <person name="Chen M.Y."/>
            <person name="Teng W.K."/>
            <person name="Zhao L."/>
            <person name="Hu C.X."/>
            <person name="Zhou Y.K."/>
            <person name="Han B.P."/>
            <person name="Song L.R."/>
            <person name="Shu W.S."/>
        </authorList>
    </citation>
    <scope>NUCLEOTIDE SEQUENCE [LARGE SCALE GENOMIC DNA]</scope>
    <source>
        <strain evidence="9 10">FACHB-838</strain>
    </source>
</reference>
<keyword evidence="7" id="KW-0472">Membrane</keyword>
<dbReference type="EC" id="2.7.13.3" evidence="2"/>
<keyword evidence="7" id="KW-1133">Transmembrane helix</keyword>
<dbReference type="PROSITE" id="PS50109">
    <property type="entry name" value="HIS_KIN"/>
    <property type="match status" value="1"/>
</dbReference>
<dbReference type="PRINTS" id="PR00344">
    <property type="entry name" value="BCTRLSENSOR"/>
</dbReference>
<keyword evidence="3" id="KW-0597">Phosphoprotein</keyword>
<sequence length="484" mass="53991">MFQATRRRLAIWYTAVTTVLLLLFASGVYLYVRSTLIERIDDTLNHVVEIVERCITNSRCASTLIFEPINADADKFRINVEASLRENTDAVEDDHIDLEWFSPTGKLLWSTLSEPLNIPIHANRTGETVRVVKDESKDSKFKTSDSPLLLRQITQRVDVGRQVLGYLRVSHPWFEVTKPSRQLIFDLALGIGLMVLSVGASGWFLSGKAMEPVGESYQRLKQFTADASHELRSPITLIQTNVQVALADLDLTESETTTSMQYRQQLKVIERLTQRLGKLVNDLLFLARQDSGISKDTFSPCPLDALLMEVVEEQQLLAPEQEITLSLDLVDPPASETNPELLENWFTLVGNWDQLVRLFTNLISNALHYTPAGGRVKVELARIEGINRVSRLRNTSAQLQVKVTDTGVGIPAEALPCLFDRFYRVDPARTHSTRNTTTANATGSGLGLAIAQAIVEHHQGHIQVESTQGTGTTFTVTLPITLES</sequence>
<dbReference type="CDD" id="cd00075">
    <property type="entry name" value="HATPase"/>
    <property type="match status" value="1"/>
</dbReference>